<keyword evidence="2" id="KW-0808">Transferase</keyword>
<comment type="caution">
    <text evidence="5">The sequence shown here is derived from an EMBL/GenBank/DDBJ whole genome shotgun (WGS) entry which is preliminary data.</text>
</comment>
<dbReference type="GO" id="GO:0016757">
    <property type="term" value="F:glycosyltransferase activity"/>
    <property type="evidence" value="ECO:0007669"/>
    <property type="project" value="UniProtKB-KW"/>
</dbReference>
<dbReference type="EMBL" id="JAVXUP010001800">
    <property type="protein sequence ID" value="KAK3008002.1"/>
    <property type="molecule type" value="Genomic_DNA"/>
</dbReference>
<dbReference type="InterPro" id="IPR029044">
    <property type="entry name" value="Nucleotide-diphossugar_trans"/>
</dbReference>
<dbReference type="CDD" id="cd02537">
    <property type="entry name" value="GT8_Glycogenin"/>
    <property type="match status" value="1"/>
</dbReference>
<evidence type="ECO:0000256" key="1">
    <source>
        <dbReference type="ARBA" id="ARBA00022676"/>
    </source>
</evidence>
<dbReference type="InterPro" id="IPR002495">
    <property type="entry name" value="Glyco_trans_8"/>
</dbReference>
<dbReference type="PANTHER" id="PTHR11183">
    <property type="entry name" value="GLYCOGENIN SUBFAMILY MEMBER"/>
    <property type="match status" value="1"/>
</dbReference>
<evidence type="ECO:0000313" key="5">
    <source>
        <dbReference type="EMBL" id="KAK3008002.1"/>
    </source>
</evidence>
<protein>
    <recommendedName>
        <fullName evidence="4">Hexosyltransferase</fullName>
        <ecNumber evidence="4">2.4.1.-</ecNumber>
    </recommendedName>
</protein>
<sequence>MALRPSGSKPKPSTLSIIFLSLTFLLLITTFRPKPYRNDVGQLQNESPEEGFHSDIQNPRWYDIVSEDIHSKIIKIGLVNMHGSVHEPRGLTGTVTVDFERLAESRRWEEFFPEWIDEGEISGTPTCPDIPMPRFEDYGELDVVVARVPCGTDRTEGEGVRDLFRLQVNLVVANLLVRSSWKKHGVDRKVYVVFIGTCAPMLEIFRCDDLVWREGDFRVYRPDLSRLKEKVAMPVGTCQLAPPIAEAVLQLIFIELAVHLLPLIMTISSYLHRNGGQEAWRRNVRFIQNATLYQPREAYVSVLHSSEAYVCGAIALAQSIIRTNATKDLVLLADDSISKKSLRGLKAAGWKVKRIERIRSPHAKQGSYNEWNYSKLRIWQLVEYDRVIFIDSDLIVLENVDKFFLYPPLSAVGNDKHLFNSGVMLIEPSHCVFETLMKQRFTLASYNGGDQGFLNEIFTWWHRWPTKLNRLKMFLNAKEHKHEILENPYMIHYLGLKPWMCYQDYDCNWDMLDHHLFASDSAHSKWWQAYEAMPKKLRPYCALTKSMDARITKWRGRAKNASLRDGHWKIKVKDPRRLGL</sequence>
<dbReference type="Gene3D" id="3.90.550.10">
    <property type="entry name" value="Spore Coat Polysaccharide Biosynthesis Protein SpsA, Chain A"/>
    <property type="match status" value="1"/>
</dbReference>
<keyword evidence="3" id="KW-0464">Manganese</keyword>
<keyword evidence="6" id="KW-1185">Reference proteome</keyword>
<name>A0AA88VGU4_9ASTE</name>
<keyword evidence="1" id="KW-0328">Glycosyltransferase</keyword>
<dbReference type="Pfam" id="PF01501">
    <property type="entry name" value="Glyco_transf_8"/>
    <property type="match status" value="1"/>
</dbReference>
<gene>
    <name evidence="5" type="ORF">RJ639_014672</name>
</gene>
<dbReference type="EC" id="2.4.1.-" evidence="4"/>
<dbReference type="AlphaFoldDB" id="A0AA88VGU4"/>
<reference evidence="5" key="1">
    <citation type="submission" date="2022-12" db="EMBL/GenBank/DDBJ databases">
        <title>Draft genome assemblies for two species of Escallonia (Escalloniales).</title>
        <authorList>
            <person name="Chanderbali A."/>
            <person name="Dervinis C."/>
            <person name="Anghel I."/>
            <person name="Soltis D."/>
            <person name="Soltis P."/>
            <person name="Zapata F."/>
        </authorList>
    </citation>
    <scope>NUCLEOTIDE SEQUENCE</scope>
    <source>
        <strain evidence="5">UCBG64.0493</strain>
        <tissue evidence="5">Leaf</tissue>
    </source>
</reference>
<accession>A0AA88VGU4</accession>
<dbReference type="SUPFAM" id="SSF53448">
    <property type="entry name" value="Nucleotide-diphospho-sugar transferases"/>
    <property type="match status" value="1"/>
</dbReference>
<dbReference type="Proteomes" id="UP001188597">
    <property type="component" value="Unassembled WGS sequence"/>
</dbReference>
<proteinExistence type="inferred from homology"/>
<evidence type="ECO:0000256" key="4">
    <source>
        <dbReference type="RuleBase" id="RU362027"/>
    </source>
</evidence>
<organism evidence="5 6">
    <name type="scientific">Escallonia herrerae</name>
    <dbReference type="NCBI Taxonomy" id="1293975"/>
    <lineage>
        <taxon>Eukaryota</taxon>
        <taxon>Viridiplantae</taxon>
        <taxon>Streptophyta</taxon>
        <taxon>Embryophyta</taxon>
        <taxon>Tracheophyta</taxon>
        <taxon>Spermatophyta</taxon>
        <taxon>Magnoliopsida</taxon>
        <taxon>eudicotyledons</taxon>
        <taxon>Gunneridae</taxon>
        <taxon>Pentapetalae</taxon>
        <taxon>asterids</taxon>
        <taxon>campanulids</taxon>
        <taxon>Escalloniales</taxon>
        <taxon>Escalloniaceae</taxon>
        <taxon>Escallonia</taxon>
    </lineage>
</organism>
<evidence type="ECO:0000313" key="6">
    <source>
        <dbReference type="Proteomes" id="UP001188597"/>
    </source>
</evidence>
<dbReference type="InterPro" id="IPR050587">
    <property type="entry name" value="GNT1/Glycosyltrans_8"/>
</dbReference>
<evidence type="ECO:0000256" key="3">
    <source>
        <dbReference type="ARBA" id="ARBA00023211"/>
    </source>
</evidence>
<comment type="similarity">
    <text evidence="4">Belongs to the glycosyltransferase 8 family.</text>
</comment>
<evidence type="ECO:0000256" key="2">
    <source>
        <dbReference type="ARBA" id="ARBA00022679"/>
    </source>
</evidence>